<dbReference type="EMBL" id="JAEPRA010000003">
    <property type="protein sequence ID" value="KAG2187630.1"/>
    <property type="molecule type" value="Genomic_DNA"/>
</dbReference>
<organism evidence="1 2">
    <name type="scientific">Umbelopsis vinacea</name>
    <dbReference type="NCBI Taxonomy" id="44442"/>
    <lineage>
        <taxon>Eukaryota</taxon>
        <taxon>Fungi</taxon>
        <taxon>Fungi incertae sedis</taxon>
        <taxon>Mucoromycota</taxon>
        <taxon>Mucoromycotina</taxon>
        <taxon>Umbelopsidomycetes</taxon>
        <taxon>Umbelopsidales</taxon>
        <taxon>Umbelopsidaceae</taxon>
        <taxon>Umbelopsis</taxon>
    </lineage>
</organism>
<name>A0A8H7Q8R4_9FUNG</name>
<dbReference type="Proteomes" id="UP000612746">
    <property type="component" value="Unassembled WGS sequence"/>
</dbReference>
<keyword evidence="2" id="KW-1185">Reference proteome</keyword>
<gene>
    <name evidence="1" type="ORF">INT44_005320</name>
</gene>
<comment type="caution">
    <text evidence="1">The sequence shown here is derived from an EMBL/GenBank/DDBJ whole genome shotgun (WGS) entry which is preliminary data.</text>
</comment>
<dbReference type="OrthoDB" id="5514856at2759"/>
<dbReference type="AlphaFoldDB" id="A0A8H7Q8R4"/>
<sequence length="105" mass="11819">MAALMRSLQIANVPRLNLLFRPLFADTLGTAVRQNTFQRQLFTITMDYEKRQLQQSQEGEGFIAAIKSEIFAPEKRQGNINIALSLTVFTGAIVFLRNFGDLLAV</sequence>
<accession>A0A8H7Q8R4</accession>
<evidence type="ECO:0000313" key="2">
    <source>
        <dbReference type="Proteomes" id="UP000612746"/>
    </source>
</evidence>
<proteinExistence type="predicted"/>
<protein>
    <submittedName>
        <fullName evidence="1">Uncharacterized protein</fullName>
    </submittedName>
</protein>
<evidence type="ECO:0000313" key="1">
    <source>
        <dbReference type="EMBL" id="KAG2187630.1"/>
    </source>
</evidence>
<reference evidence="1" key="1">
    <citation type="submission" date="2020-12" db="EMBL/GenBank/DDBJ databases">
        <title>Metabolic potential, ecology and presence of endohyphal bacteria is reflected in genomic diversity of Mucoromycotina.</title>
        <authorList>
            <person name="Muszewska A."/>
            <person name="Okrasinska A."/>
            <person name="Steczkiewicz K."/>
            <person name="Drgas O."/>
            <person name="Orlowska M."/>
            <person name="Perlinska-Lenart U."/>
            <person name="Aleksandrzak-Piekarczyk T."/>
            <person name="Szatraj K."/>
            <person name="Zielenkiewicz U."/>
            <person name="Pilsyk S."/>
            <person name="Malc E."/>
            <person name="Mieczkowski P."/>
            <person name="Kruszewska J.S."/>
            <person name="Biernat P."/>
            <person name="Pawlowska J."/>
        </authorList>
    </citation>
    <scope>NUCLEOTIDE SEQUENCE</scope>
    <source>
        <strain evidence="1">WA0000051536</strain>
    </source>
</reference>